<feature type="transmembrane region" description="Helical" evidence="2">
    <location>
        <begin position="80"/>
        <end position="102"/>
    </location>
</feature>
<keyword evidence="2" id="KW-0472">Membrane</keyword>
<evidence type="ECO:0000313" key="3">
    <source>
        <dbReference type="EMBL" id="EDO06302.1"/>
    </source>
</evidence>
<dbReference type="Proteomes" id="UP000002173">
    <property type="component" value="Chromosome 2"/>
</dbReference>
<evidence type="ECO:0000256" key="2">
    <source>
        <dbReference type="SAM" id="Phobius"/>
    </source>
</evidence>
<sequence>MAKGIRAKSLRRYRTAKRHVINELVELPLVKEANRKVRLLQCGIDITPEIKPNKFLEPDNPDAVFPQRVVKPAIDLRSEALPYSGMLCVYMTLYLGLAGMYNRRKFSPEEIRESQYLSVVQGHLLPPQGEIAMSIDEAPVSISSTAREGNYKRGKAHAHAAKKLKSIKKRK</sequence>
<organism evidence="3 4">
    <name type="scientific">Babesia bovis</name>
    <dbReference type="NCBI Taxonomy" id="5865"/>
    <lineage>
        <taxon>Eukaryota</taxon>
        <taxon>Sar</taxon>
        <taxon>Alveolata</taxon>
        <taxon>Apicomplexa</taxon>
        <taxon>Aconoidasida</taxon>
        <taxon>Piroplasmida</taxon>
        <taxon>Babesiidae</taxon>
        <taxon>Babesia</taxon>
    </lineage>
</organism>
<dbReference type="EMBL" id="AAXT01000003">
    <property type="protein sequence ID" value="EDO06302.1"/>
    <property type="molecule type" value="Genomic_DNA"/>
</dbReference>
<dbReference type="InParanoid" id="A7ATP1"/>
<dbReference type="eggNOG" id="ENOG502S76C">
    <property type="taxonomic scope" value="Eukaryota"/>
</dbReference>
<comment type="caution">
    <text evidence="3">The sequence shown here is derived from an EMBL/GenBank/DDBJ whole genome shotgun (WGS) entry which is preliminary data.</text>
</comment>
<accession>A7ATP1</accession>
<protein>
    <submittedName>
        <fullName evidence="3">Uncharacterized protein</fullName>
    </submittedName>
</protein>
<feature type="compositionally biased region" description="Basic residues" evidence="1">
    <location>
        <begin position="152"/>
        <end position="171"/>
    </location>
</feature>
<dbReference type="AlphaFoldDB" id="A7ATP1"/>
<keyword evidence="2" id="KW-1133">Transmembrane helix</keyword>
<proteinExistence type="predicted"/>
<keyword evidence="2" id="KW-0812">Transmembrane</keyword>
<gene>
    <name evidence="3" type="ORF">BBOV_II003470</name>
</gene>
<name>A7ATP1_BABBO</name>
<dbReference type="VEuPathDB" id="PiroplasmaDB:BBOV_II003470"/>
<evidence type="ECO:0000313" key="4">
    <source>
        <dbReference type="Proteomes" id="UP000002173"/>
    </source>
</evidence>
<feature type="region of interest" description="Disordered" evidence="1">
    <location>
        <begin position="146"/>
        <end position="171"/>
    </location>
</feature>
<keyword evidence="4" id="KW-1185">Reference proteome</keyword>
<reference evidence="3 4" key="1">
    <citation type="journal article" date="2007" name="PLoS Pathog.">
        <title>Genome sequence of Babesia bovis and comparative analysis of apicomplexan hemoprotozoa.</title>
        <authorList>
            <person name="Brayton K.A."/>
            <person name="Lau A.O.T."/>
            <person name="Herndon D.R."/>
            <person name="Hannick L."/>
            <person name="Kappmeyer L.S."/>
            <person name="Berens S.J."/>
            <person name="Bidwell S.L."/>
            <person name="Brown W.C."/>
            <person name="Crabtree J."/>
            <person name="Fadrosh D."/>
            <person name="Feldblum T."/>
            <person name="Forberger H.A."/>
            <person name="Haas B.J."/>
            <person name="Howell J.M."/>
            <person name="Khouri H."/>
            <person name="Koo H."/>
            <person name="Mann D.J."/>
            <person name="Norimine J."/>
            <person name="Paulsen I.T."/>
            <person name="Radune D."/>
            <person name="Ren Q."/>
            <person name="Smith R.K. Jr."/>
            <person name="Suarez C.E."/>
            <person name="White O."/>
            <person name="Wortman J.R."/>
            <person name="Knowles D.P. Jr."/>
            <person name="McElwain T.F."/>
            <person name="Nene V.M."/>
        </authorList>
    </citation>
    <scope>NUCLEOTIDE SEQUENCE [LARGE SCALE GENOMIC DNA]</scope>
    <source>
        <strain evidence="3">T2Bo</strain>
    </source>
</reference>
<evidence type="ECO:0000256" key="1">
    <source>
        <dbReference type="SAM" id="MobiDB-lite"/>
    </source>
</evidence>
<dbReference type="OMA" id="AGMYNRR"/>